<protein>
    <submittedName>
        <fullName evidence="1">Uncharacterized protein</fullName>
    </submittedName>
</protein>
<name>A0ABQ8E400_BRANA</name>
<evidence type="ECO:0000313" key="1">
    <source>
        <dbReference type="EMBL" id="KAH0936364.1"/>
    </source>
</evidence>
<gene>
    <name evidence="1" type="ORF">HID58_013481</name>
</gene>
<evidence type="ECO:0000313" key="2">
    <source>
        <dbReference type="Proteomes" id="UP000824890"/>
    </source>
</evidence>
<sequence length="84" mass="9101">MLVAGPILISDFLQSLVHAGSGSYPQIRSPQSLDLSAPSLNLKASLYILWPLLVSGLNCKACLYNRWIQYSQPGAVITNIRISG</sequence>
<accession>A0ABQ8E400</accession>
<dbReference type="Proteomes" id="UP000824890">
    <property type="component" value="Unassembled WGS sequence"/>
</dbReference>
<dbReference type="EMBL" id="JAGKQM010000003">
    <property type="protein sequence ID" value="KAH0936364.1"/>
    <property type="molecule type" value="Genomic_DNA"/>
</dbReference>
<organism evidence="1 2">
    <name type="scientific">Brassica napus</name>
    <name type="common">Rape</name>
    <dbReference type="NCBI Taxonomy" id="3708"/>
    <lineage>
        <taxon>Eukaryota</taxon>
        <taxon>Viridiplantae</taxon>
        <taxon>Streptophyta</taxon>
        <taxon>Embryophyta</taxon>
        <taxon>Tracheophyta</taxon>
        <taxon>Spermatophyta</taxon>
        <taxon>Magnoliopsida</taxon>
        <taxon>eudicotyledons</taxon>
        <taxon>Gunneridae</taxon>
        <taxon>Pentapetalae</taxon>
        <taxon>rosids</taxon>
        <taxon>malvids</taxon>
        <taxon>Brassicales</taxon>
        <taxon>Brassicaceae</taxon>
        <taxon>Brassiceae</taxon>
        <taxon>Brassica</taxon>
    </lineage>
</organism>
<reference evidence="1 2" key="1">
    <citation type="submission" date="2021-05" db="EMBL/GenBank/DDBJ databases">
        <title>Genome Assembly of Synthetic Allotetraploid Brassica napus Reveals Homoeologous Exchanges between Subgenomes.</title>
        <authorList>
            <person name="Davis J.T."/>
        </authorList>
    </citation>
    <scope>NUCLEOTIDE SEQUENCE [LARGE SCALE GENOMIC DNA]</scope>
    <source>
        <strain evidence="2">cv. Da-Ae</strain>
        <tissue evidence="1">Seedling</tissue>
    </source>
</reference>
<comment type="caution">
    <text evidence="1">The sequence shown here is derived from an EMBL/GenBank/DDBJ whole genome shotgun (WGS) entry which is preliminary data.</text>
</comment>
<proteinExistence type="predicted"/>
<keyword evidence="2" id="KW-1185">Reference proteome</keyword>